<sequence length="139" mass="16134">MQDTSLRAGQEDEEEGEEERVLELDQNTNGPGFIRIRVSSRFRNAVQHQLWIAFNEEYYCNNFDVDNREDPIIGYYCTCKTGARTLGTCTHVASILWYMGYARHEQNVRYPSLNVLRSVCDVTMDIDQIEIIDPFLAND</sequence>
<protein>
    <recommendedName>
        <fullName evidence="3">SWIM-type domain-containing protein</fullName>
    </recommendedName>
</protein>
<comment type="caution">
    <text evidence="4">The sequence shown here is derived from an EMBL/GenBank/DDBJ whole genome shotgun (WGS) entry which is preliminary data.</text>
</comment>
<keyword evidence="1" id="KW-0863">Zinc-finger</keyword>
<name>A0A0J7K9Y4_LASNI</name>
<dbReference type="PROSITE" id="PS50966">
    <property type="entry name" value="ZF_SWIM"/>
    <property type="match status" value="1"/>
</dbReference>
<dbReference type="EMBL" id="LBMM01011054">
    <property type="protein sequence ID" value="KMQ87059.1"/>
    <property type="molecule type" value="Genomic_DNA"/>
</dbReference>
<dbReference type="GO" id="GO:0008270">
    <property type="term" value="F:zinc ion binding"/>
    <property type="evidence" value="ECO:0007669"/>
    <property type="project" value="UniProtKB-KW"/>
</dbReference>
<dbReference type="Proteomes" id="UP000036403">
    <property type="component" value="Unassembled WGS sequence"/>
</dbReference>
<dbReference type="AlphaFoldDB" id="A0A0J7K9Y4"/>
<dbReference type="InterPro" id="IPR007527">
    <property type="entry name" value="Znf_SWIM"/>
</dbReference>
<evidence type="ECO:0000313" key="5">
    <source>
        <dbReference type="Proteomes" id="UP000036403"/>
    </source>
</evidence>
<evidence type="ECO:0000259" key="3">
    <source>
        <dbReference type="PROSITE" id="PS50966"/>
    </source>
</evidence>
<gene>
    <name evidence="4" type="ORF">RF55_13772</name>
</gene>
<evidence type="ECO:0000256" key="2">
    <source>
        <dbReference type="SAM" id="MobiDB-lite"/>
    </source>
</evidence>
<keyword evidence="5" id="KW-1185">Reference proteome</keyword>
<accession>A0A0J7K9Y4</accession>
<proteinExistence type="predicted"/>
<evidence type="ECO:0000256" key="1">
    <source>
        <dbReference type="PROSITE-ProRule" id="PRU00325"/>
    </source>
</evidence>
<dbReference type="PaxDb" id="67767-A0A0J7K9Y4"/>
<organism evidence="4 5">
    <name type="scientific">Lasius niger</name>
    <name type="common">Black garden ant</name>
    <dbReference type="NCBI Taxonomy" id="67767"/>
    <lineage>
        <taxon>Eukaryota</taxon>
        <taxon>Metazoa</taxon>
        <taxon>Ecdysozoa</taxon>
        <taxon>Arthropoda</taxon>
        <taxon>Hexapoda</taxon>
        <taxon>Insecta</taxon>
        <taxon>Pterygota</taxon>
        <taxon>Neoptera</taxon>
        <taxon>Endopterygota</taxon>
        <taxon>Hymenoptera</taxon>
        <taxon>Apocrita</taxon>
        <taxon>Aculeata</taxon>
        <taxon>Formicoidea</taxon>
        <taxon>Formicidae</taxon>
        <taxon>Formicinae</taxon>
        <taxon>Lasius</taxon>
        <taxon>Lasius</taxon>
    </lineage>
</organism>
<feature type="compositionally biased region" description="Acidic residues" evidence="2">
    <location>
        <begin position="11"/>
        <end position="20"/>
    </location>
</feature>
<feature type="region of interest" description="Disordered" evidence="2">
    <location>
        <begin position="1"/>
        <end position="24"/>
    </location>
</feature>
<feature type="domain" description="SWIM-type" evidence="3">
    <location>
        <begin position="59"/>
        <end position="100"/>
    </location>
</feature>
<keyword evidence="1" id="KW-0479">Metal-binding</keyword>
<dbReference type="OrthoDB" id="6763548at2759"/>
<reference evidence="4 5" key="1">
    <citation type="submission" date="2015-04" db="EMBL/GenBank/DDBJ databases">
        <title>Lasius niger genome sequencing.</title>
        <authorList>
            <person name="Konorov E.A."/>
            <person name="Nikitin M.A."/>
            <person name="Kirill M.V."/>
            <person name="Chang P."/>
        </authorList>
    </citation>
    <scope>NUCLEOTIDE SEQUENCE [LARGE SCALE GENOMIC DNA]</scope>
    <source>
        <tissue evidence="4">Whole</tissue>
    </source>
</reference>
<keyword evidence="1" id="KW-0862">Zinc</keyword>
<evidence type="ECO:0000313" key="4">
    <source>
        <dbReference type="EMBL" id="KMQ87059.1"/>
    </source>
</evidence>